<reference evidence="1" key="1">
    <citation type="submission" date="2021-07" db="EMBL/GenBank/DDBJ databases">
        <authorList>
            <person name="Catto M.A."/>
            <person name="Jacobson A."/>
            <person name="Kennedy G."/>
            <person name="Labadie P."/>
            <person name="Hunt B.G."/>
            <person name="Srinivasan R."/>
        </authorList>
    </citation>
    <scope>NUCLEOTIDE SEQUENCE</scope>
    <source>
        <strain evidence="1">PL_HMW_Pooled</strain>
        <tissue evidence="1">Head</tissue>
    </source>
</reference>
<gene>
    <name evidence="1" type="ORF">KUF71_025514</name>
</gene>
<dbReference type="PANTHER" id="PTHR35385">
    <property type="entry name" value="PROTEIN B, PUTATIVE-RELATED-RELATED"/>
    <property type="match status" value="1"/>
</dbReference>
<comment type="caution">
    <text evidence="1">The sequence shown here is derived from an EMBL/GenBank/DDBJ whole genome shotgun (WGS) entry which is preliminary data.</text>
</comment>
<protein>
    <submittedName>
        <fullName evidence="1">(-)-camphene/tricyclene synthase, chloroplastic</fullName>
    </submittedName>
</protein>
<proteinExistence type="predicted"/>
<keyword evidence="2" id="KW-1185">Reference proteome</keyword>
<evidence type="ECO:0000313" key="1">
    <source>
        <dbReference type="EMBL" id="KAK3931255.1"/>
    </source>
</evidence>
<dbReference type="Proteomes" id="UP001219518">
    <property type="component" value="Unassembled WGS sequence"/>
</dbReference>
<organism evidence="1 2">
    <name type="scientific">Frankliniella fusca</name>
    <dbReference type="NCBI Taxonomy" id="407009"/>
    <lineage>
        <taxon>Eukaryota</taxon>
        <taxon>Metazoa</taxon>
        <taxon>Ecdysozoa</taxon>
        <taxon>Arthropoda</taxon>
        <taxon>Hexapoda</taxon>
        <taxon>Insecta</taxon>
        <taxon>Pterygota</taxon>
        <taxon>Neoptera</taxon>
        <taxon>Paraneoptera</taxon>
        <taxon>Thysanoptera</taxon>
        <taxon>Terebrantia</taxon>
        <taxon>Thripoidea</taxon>
        <taxon>Thripidae</taxon>
        <taxon>Frankliniella</taxon>
    </lineage>
</organism>
<dbReference type="PANTHER" id="PTHR35385:SF2">
    <property type="entry name" value="PROTEIN B, PUTATIVE-RELATED"/>
    <property type="match status" value="1"/>
</dbReference>
<evidence type="ECO:0000313" key="2">
    <source>
        <dbReference type="Proteomes" id="UP001219518"/>
    </source>
</evidence>
<dbReference type="EMBL" id="JAHWGI010001421">
    <property type="protein sequence ID" value="KAK3931255.1"/>
    <property type="molecule type" value="Genomic_DNA"/>
</dbReference>
<reference evidence="1" key="2">
    <citation type="journal article" date="2023" name="BMC Genomics">
        <title>Pest status, molecular evolution, and epigenetic factors derived from the genome assembly of Frankliniella fusca, a thysanopteran phytovirus vector.</title>
        <authorList>
            <person name="Catto M.A."/>
            <person name="Labadie P.E."/>
            <person name="Jacobson A.L."/>
            <person name="Kennedy G.G."/>
            <person name="Srinivasan R."/>
            <person name="Hunt B.G."/>
        </authorList>
    </citation>
    <scope>NUCLEOTIDE SEQUENCE</scope>
    <source>
        <strain evidence="1">PL_HMW_Pooled</strain>
    </source>
</reference>
<dbReference type="AlphaFoldDB" id="A0AAE1I1G1"/>
<sequence>MDFSDEEELGNDVLSRKKFNFQTKQLETTEADTESYRVSFTTKEEALEWLKIYEDKSKSHWIVDKTFPNPDRYAYRHIFKCNLSKRNKTPQGIRNQQCTVLLEIKIKLITKDTRKKDPLIGKNDPPLPGIVIVRNSHNHHIEVGDSMQYLRGSENLRKIFEEYFTEMAPGQAMRLHEEKLSLKENGEILKADGHFNPLPNTVYYWHREWRKKHFGPPQHPLETLNSKCEQYEKDGTTVVVSDEAPWCVLVCTPIMKRAQALKSAGEIIFIDSTDTVDASHSNVTVISTATKIVVQSIKL</sequence>
<accession>A0AAE1I1G1</accession>
<name>A0AAE1I1G1_9NEOP</name>